<dbReference type="AlphaFoldDB" id="A0A091CTT1"/>
<organism evidence="2 3">
    <name type="scientific">Fukomys damarensis</name>
    <name type="common">Damaraland mole rat</name>
    <name type="synonym">Cryptomys damarensis</name>
    <dbReference type="NCBI Taxonomy" id="885580"/>
    <lineage>
        <taxon>Eukaryota</taxon>
        <taxon>Metazoa</taxon>
        <taxon>Chordata</taxon>
        <taxon>Craniata</taxon>
        <taxon>Vertebrata</taxon>
        <taxon>Euteleostomi</taxon>
        <taxon>Mammalia</taxon>
        <taxon>Eutheria</taxon>
        <taxon>Euarchontoglires</taxon>
        <taxon>Glires</taxon>
        <taxon>Rodentia</taxon>
        <taxon>Hystricomorpha</taxon>
        <taxon>Bathyergidae</taxon>
        <taxon>Fukomys</taxon>
    </lineage>
</organism>
<accession>A0A091CTT1</accession>
<sequence>MAGEDSWGGTENRGRPAGEYVTSCWLLRILAGGVSAASSGSKQKRALGDAPRRAGHQGKKESEMTAERISRPFALDTGPAVCVTCRVLCDEVLDMPQDKLGTYCHRYDSNKKGRSEIHASVKLLTPEAHNDSVPPER</sequence>
<feature type="compositionally biased region" description="Basic and acidic residues" evidence="1">
    <location>
        <begin position="46"/>
        <end position="67"/>
    </location>
</feature>
<keyword evidence="3" id="KW-1185">Reference proteome</keyword>
<name>A0A091CTT1_FUKDA</name>
<evidence type="ECO:0000313" key="3">
    <source>
        <dbReference type="Proteomes" id="UP000028990"/>
    </source>
</evidence>
<dbReference type="Proteomes" id="UP000028990">
    <property type="component" value="Unassembled WGS sequence"/>
</dbReference>
<protein>
    <submittedName>
        <fullName evidence="2">Uncharacterized protein</fullName>
    </submittedName>
</protein>
<gene>
    <name evidence="2" type="ORF">H920_15743</name>
</gene>
<evidence type="ECO:0000256" key="1">
    <source>
        <dbReference type="SAM" id="MobiDB-lite"/>
    </source>
</evidence>
<evidence type="ECO:0000313" key="2">
    <source>
        <dbReference type="EMBL" id="KFO22864.1"/>
    </source>
</evidence>
<feature type="region of interest" description="Disordered" evidence="1">
    <location>
        <begin position="34"/>
        <end position="67"/>
    </location>
</feature>
<dbReference type="EMBL" id="KN123930">
    <property type="protein sequence ID" value="KFO22864.1"/>
    <property type="molecule type" value="Genomic_DNA"/>
</dbReference>
<proteinExistence type="predicted"/>
<reference evidence="2 3" key="1">
    <citation type="submission" date="2013-11" db="EMBL/GenBank/DDBJ databases">
        <title>The Damaraland mole rat (Fukomys damarensis) genome and evolution of African mole rats.</title>
        <authorList>
            <person name="Gladyshev V.N."/>
            <person name="Fang X."/>
        </authorList>
    </citation>
    <scope>NUCLEOTIDE SEQUENCE [LARGE SCALE GENOMIC DNA]</scope>
    <source>
        <tissue evidence="2">Liver</tissue>
    </source>
</reference>